<feature type="transmembrane region" description="Helical" evidence="2">
    <location>
        <begin position="27"/>
        <end position="46"/>
    </location>
</feature>
<dbReference type="AlphaFoldDB" id="A0AA46TH00"/>
<gene>
    <name evidence="3" type="ORF">L0C25_20990</name>
</gene>
<reference evidence="3" key="1">
    <citation type="submission" date="2022-01" db="EMBL/GenBank/DDBJ databases">
        <title>Nocardioidaceae gen. sp. A5X3R13.</title>
        <authorList>
            <person name="Lopez Marin M.A."/>
            <person name="Uhlik O."/>
        </authorList>
    </citation>
    <scope>NUCLEOTIDE SEQUENCE</scope>
    <source>
        <strain evidence="3">A5X3R13</strain>
    </source>
</reference>
<name>A0AA46TH00_9ACTN</name>
<dbReference type="KEGG" id="sgrg:L0C25_20990"/>
<feature type="transmembrane region" description="Helical" evidence="2">
    <location>
        <begin position="52"/>
        <end position="69"/>
    </location>
</feature>
<keyword evidence="2" id="KW-0472">Membrane</keyword>
<keyword evidence="2" id="KW-1133">Transmembrane helix</keyword>
<dbReference type="Proteomes" id="UP001164390">
    <property type="component" value="Chromosome"/>
</dbReference>
<dbReference type="RefSeq" id="WP_271633734.1">
    <property type="nucleotide sequence ID" value="NZ_CP094970.1"/>
</dbReference>
<proteinExistence type="predicted"/>
<sequence>MDPHAHQAVNITSAQPGRSVDLHKRQMRYLISMGIRTVCFVAAVIASGPLRWGFVVAAVLLPYVAVILANTATQRTTSSGQAYRPDPAGSLESGTQGDAK</sequence>
<evidence type="ECO:0000313" key="3">
    <source>
        <dbReference type="EMBL" id="UYM04971.1"/>
    </source>
</evidence>
<evidence type="ECO:0000313" key="4">
    <source>
        <dbReference type="Proteomes" id="UP001164390"/>
    </source>
</evidence>
<keyword evidence="2" id="KW-0812">Transmembrane</keyword>
<evidence type="ECO:0000256" key="2">
    <source>
        <dbReference type="SAM" id="Phobius"/>
    </source>
</evidence>
<organism evidence="3 4">
    <name type="scientific">Solicola gregarius</name>
    <dbReference type="NCBI Taxonomy" id="2908642"/>
    <lineage>
        <taxon>Bacteria</taxon>
        <taxon>Bacillati</taxon>
        <taxon>Actinomycetota</taxon>
        <taxon>Actinomycetes</taxon>
        <taxon>Propionibacteriales</taxon>
        <taxon>Nocardioidaceae</taxon>
        <taxon>Solicola</taxon>
    </lineage>
</organism>
<keyword evidence="4" id="KW-1185">Reference proteome</keyword>
<dbReference type="InterPro" id="IPR021449">
    <property type="entry name" value="DUF3099"/>
</dbReference>
<protein>
    <submittedName>
        <fullName evidence="3">DUF3099 domain-containing protein</fullName>
    </submittedName>
</protein>
<feature type="region of interest" description="Disordered" evidence="1">
    <location>
        <begin position="75"/>
        <end position="100"/>
    </location>
</feature>
<evidence type="ECO:0000256" key="1">
    <source>
        <dbReference type="SAM" id="MobiDB-lite"/>
    </source>
</evidence>
<dbReference type="EMBL" id="CP094970">
    <property type="protein sequence ID" value="UYM04971.1"/>
    <property type="molecule type" value="Genomic_DNA"/>
</dbReference>
<accession>A0AA46TH00</accession>
<dbReference type="Pfam" id="PF11298">
    <property type="entry name" value="DUF3099"/>
    <property type="match status" value="1"/>
</dbReference>